<dbReference type="Gene3D" id="1.20.1250.20">
    <property type="entry name" value="MFS general substrate transporter like domains"/>
    <property type="match status" value="1"/>
</dbReference>
<evidence type="ECO:0000256" key="3">
    <source>
        <dbReference type="ARBA" id="ARBA00022692"/>
    </source>
</evidence>
<dbReference type="AlphaFoldDB" id="A0A2G5BH01"/>
<gene>
    <name evidence="8" type="ORF">COEREDRAFT_13848</name>
</gene>
<evidence type="ECO:0000256" key="2">
    <source>
        <dbReference type="ARBA" id="ARBA00022448"/>
    </source>
</evidence>
<proteinExistence type="predicted"/>
<name>A0A2G5BH01_COERN</name>
<sequence length="483" mass="51656">MKIPLFLDKIRSRPSTIWIASSTTALVNRLVYTLTIACIPDLLQKTMGVSRASNGIVTAAFGIGGLVAGLLTGYISDRTQNRVGPQIFASFLYMAAGVVLFFAEHFYQIVMFRLVLGFASSTADTMLFTTVADVYPPNLLGFKIAIIFVFDNVGNMLGPLLGGKIYEKMGVGGVAIIAISLGAIELIMVVIFVRNSLDIRRVQVSESPGSLESIAEQNTVSTIVSDRHNMDNQSGLRRDSNASKISIFSITQPENGTTQDAAMPGNATSKNGKSMNLLRLILQLAVAGPTVAIFVSTGMQSVIETILPLRLFDKFGYSPATIGISFLIVGGVLIVAMPAVGFVNDKIVAKYGNYMRYYAIAIGALIIFLSQIVMALAGSYAVLIFGYSLFAISSMMVIVPAQSAFGDFINASESPAMAQCYSLGWIAEGLANMSLPPIASSLYAVAGFLTMLLSMSAVLCVVCALSVLLFPICQHWKSVRQGI</sequence>
<evidence type="ECO:0000256" key="5">
    <source>
        <dbReference type="ARBA" id="ARBA00023136"/>
    </source>
</evidence>
<keyword evidence="5 6" id="KW-0472">Membrane</keyword>
<feature type="transmembrane region" description="Helical" evidence="6">
    <location>
        <begin position="280"/>
        <end position="302"/>
    </location>
</feature>
<reference evidence="8 9" key="1">
    <citation type="journal article" date="2015" name="Genome Biol. Evol.">
        <title>Phylogenomic analyses indicate that early fungi evolved digesting cell walls of algal ancestors of land plants.</title>
        <authorList>
            <person name="Chang Y."/>
            <person name="Wang S."/>
            <person name="Sekimoto S."/>
            <person name="Aerts A.L."/>
            <person name="Choi C."/>
            <person name="Clum A."/>
            <person name="LaButti K.M."/>
            <person name="Lindquist E.A."/>
            <person name="Yee Ngan C."/>
            <person name="Ohm R.A."/>
            <person name="Salamov A.A."/>
            <person name="Grigoriev I.V."/>
            <person name="Spatafora J.W."/>
            <person name="Berbee M.L."/>
        </authorList>
    </citation>
    <scope>NUCLEOTIDE SEQUENCE [LARGE SCALE GENOMIC DNA]</scope>
    <source>
        <strain evidence="8 9">NRRL 1564</strain>
    </source>
</reference>
<dbReference type="Pfam" id="PF07690">
    <property type="entry name" value="MFS_1"/>
    <property type="match status" value="1"/>
</dbReference>
<feature type="transmembrane region" description="Helical" evidence="6">
    <location>
        <begin position="127"/>
        <end position="150"/>
    </location>
</feature>
<dbReference type="GO" id="GO:0016020">
    <property type="term" value="C:membrane"/>
    <property type="evidence" value="ECO:0007669"/>
    <property type="project" value="UniProtKB-SubCell"/>
</dbReference>
<feature type="transmembrane region" description="Helical" evidence="6">
    <location>
        <begin position="355"/>
        <end position="374"/>
    </location>
</feature>
<evidence type="ECO:0000313" key="9">
    <source>
        <dbReference type="Proteomes" id="UP000242474"/>
    </source>
</evidence>
<organism evidence="8 9">
    <name type="scientific">Coemansia reversa (strain ATCC 12441 / NRRL 1564)</name>
    <dbReference type="NCBI Taxonomy" id="763665"/>
    <lineage>
        <taxon>Eukaryota</taxon>
        <taxon>Fungi</taxon>
        <taxon>Fungi incertae sedis</taxon>
        <taxon>Zoopagomycota</taxon>
        <taxon>Kickxellomycotina</taxon>
        <taxon>Kickxellomycetes</taxon>
        <taxon>Kickxellales</taxon>
        <taxon>Kickxellaceae</taxon>
        <taxon>Coemansia</taxon>
    </lineage>
</organism>
<feature type="transmembrane region" description="Helical" evidence="6">
    <location>
        <begin position="380"/>
        <end position="399"/>
    </location>
</feature>
<evidence type="ECO:0000256" key="1">
    <source>
        <dbReference type="ARBA" id="ARBA00004141"/>
    </source>
</evidence>
<dbReference type="InterPro" id="IPR011701">
    <property type="entry name" value="MFS"/>
</dbReference>
<keyword evidence="3 6" id="KW-0812">Transmembrane</keyword>
<keyword evidence="9" id="KW-1185">Reference proteome</keyword>
<evidence type="ECO:0000313" key="8">
    <source>
        <dbReference type="EMBL" id="PIA18283.1"/>
    </source>
</evidence>
<accession>A0A2G5BH01</accession>
<feature type="transmembrane region" description="Helical" evidence="6">
    <location>
        <begin position="445"/>
        <end position="470"/>
    </location>
</feature>
<dbReference type="InterPro" id="IPR020846">
    <property type="entry name" value="MFS_dom"/>
</dbReference>
<dbReference type="PROSITE" id="PS50850">
    <property type="entry name" value="MFS"/>
    <property type="match status" value="1"/>
</dbReference>
<feature type="transmembrane region" description="Helical" evidence="6">
    <location>
        <begin position="17"/>
        <end position="43"/>
    </location>
</feature>
<feature type="transmembrane region" description="Helical" evidence="6">
    <location>
        <begin position="170"/>
        <end position="193"/>
    </location>
</feature>
<evidence type="ECO:0000256" key="6">
    <source>
        <dbReference type="SAM" id="Phobius"/>
    </source>
</evidence>
<keyword evidence="4 6" id="KW-1133">Transmembrane helix</keyword>
<dbReference type="PANTHER" id="PTHR23506">
    <property type="entry name" value="GH10249P"/>
    <property type="match status" value="1"/>
</dbReference>
<feature type="domain" description="Major facilitator superfamily (MFS) profile" evidence="7">
    <location>
        <begin position="17"/>
        <end position="475"/>
    </location>
</feature>
<dbReference type="STRING" id="763665.A0A2G5BH01"/>
<dbReference type="GO" id="GO:0022857">
    <property type="term" value="F:transmembrane transporter activity"/>
    <property type="evidence" value="ECO:0007669"/>
    <property type="project" value="InterPro"/>
</dbReference>
<feature type="transmembrane region" description="Helical" evidence="6">
    <location>
        <begin position="55"/>
        <end position="75"/>
    </location>
</feature>
<dbReference type="PANTHER" id="PTHR23506:SF23">
    <property type="entry name" value="GH10249P"/>
    <property type="match status" value="1"/>
</dbReference>
<feature type="transmembrane region" description="Helical" evidence="6">
    <location>
        <begin position="322"/>
        <end position="343"/>
    </location>
</feature>
<dbReference type="InterPro" id="IPR036259">
    <property type="entry name" value="MFS_trans_sf"/>
</dbReference>
<evidence type="ECO:0000259" key="7">
    <source>
        <dbReference type="PROSITE" id="PS50850"/>
    </source>
</evidence>
<dbReference type="SUPFAM" id="SSF103473">
    <property type="entry name" value="MFS general substrate transporter"/>
    <property type="match status" value="1"/>
</dbReference>
<comment type="subcellular location">
    <subcellularLocation>
        <location evidence="1">Membrane</location>
        <topology evidence="1">Multi-pass membrane protein</topology>
    </subcellularLocation>
</comment>
<dbReference type="Proteomes" id="UP000242474">
    <property type="component" value="Unassembled WGS sequence"/>
</dbReference>
<dbReference type="OrthoDB" id="5086884at2759"/>
<protein>
    <submittedName>
        <fullName evidence="8">MFS general substrate transporter</fullName>
    </submittedName>
</protein>
<dbReference type="EMBL" id="KZ303490">
    <property type="protein sequence ID" value="PIA18283.1"/>
    <property type="molecule type" value="Genomic_DNA"/>
</dbReference>
<evidence type="ECO:0000256" key="4">
    <source>
        <dbReference type="ARBA" id="ARBA00022989"/>
    </source>
</evidence>
<feature type="transmembrane region" description="Helical" evidence="6">
    <location>
        <begin position="87"/>
        <end position="107"/>
    </location>
</feature>
<dbReference type="InterPro" id="IPR050930">
    <property type="entry name" value="MFS_Vesicular_Transporter"/>
</dbReference>
<keyword evidence="2" id="KW-0813">Transport</keyword>
<feature type="transmembrane region" description="Helical" evidence="6">
    <location>
        <begin position="420"/>
        <end position="439"/>
    </location>
</feature>